<name>A0AA37HYH3_SEGBR</name>
<dbReference type="EMBL" id="BPTR01000002">
    <property type="protein sequence ID" value="GJG29041.1"/>
    <property type="molecule type" value="Genomic_DNA"/>
</dbReference>
<dbReference type="AlphaFoldDB" id="A0AA37HYH3"/>
<organism evidence="2 3">
    <name type="scientific">Segatella bryantii</name>
    <name type="common">Prevotella bryantii</name>
    <dbReference type="NCBI Taxonomy" id="77095"/>
    <lineage>
        <taxon>Bacteria</taxon>
        <taxon>Pseudomonadati</taxon>
        <taxon>Bacteroidota</taxon>
        <taxon>Bacteroidia</taxon>
        <taxon>Bacteroidales</taxon>
        <taxon>Prevotellaceae</taxon>
        <taxon>Segatella</taxon>
    </lineage>
</organism>
<dbReference type="RefSeq" id="WP_006283080.1">
    <property type="nucleotide sequence ID" value="NZ_BPTR01000002.1"/>
</dbReference>
<gene>
    <name evidence="2" type="ORF">PRRU23_27410</name>
</gene>
<proteinExistence type="predicted"/>
<sequence>MALTSDYEIYDMVNRMERAIEFLKDKEQIQELTEKVSAVQHYLEKFNSLNDLMKHFKDLEKNIYVCKDMFTPEEAAKYLGVSLSHLYRLTSKNEITKYKPSGKLMYLAKVDLNQWMMNNEIPSNERLESLAHERAEELRKERINSKLKK</sequence>
<dbReference type="NCBIfam" id="TIGR01764">
    <property type="entry name" value="excise"/>
    <property type="match status" value="1"/>
</dbReference>
<evidence type="ECO:0000259" key="1">
    <source>
        <dbReference type="Pfam" id="PF12728"/>
    </source>
</evidence>
<accession>A0AA37HYH3</accession>
<dbReference type="Proteomes" id="UP000887043">
    <property type="component" value="Unassembled WGS sequence"/>
</dbReference>
<feature type="domain" description="Helix-turn-helix" evidence="1">
    <location>
        <begin position="69"/>
        <end position="119"/>
    </location>
</feature>
<dbReference type="GO" id="GO:0003677">
    <property type="term" value="F:DNA binding"/>
    <property type="evidence" value="ECO:0007669"/>
    <property type="project" value="InterPro"/>
</dbReference>
<dbReference type="Pfam" id="PF12728">
    <property type="entry name" value="HTH_17"/>
    <property type="match status" value="1"/>
</dbReference>
<dbReference type="InterPro" id="IPR010093">
    <property type="entry name" value="SinI_DNA-bd"/>
</dbReference>
<evidence type="ECO:0000313" key="3">
    <source>
        <dbReference type="Proteomes" id="UP000887043"/>
    </source>
</evidence>
<comment type="caution">
    <text evidence="2">The sequence shown here is derived from an EMBL/GenBank/DDBJ whole genome shotgun (WGS) entry which is preliminary data.</text>
</comment>
<evidence type="ECO:0000313" key="2">
    <source>
        <dbReference type="EMBL" id="GJG29041.1"/>
    </source>
</evidence>
<dbReference type="InterPro" id="IPR041657">
    <property type="entry name" value="HTH_17"/>
</dbReference>
<protein>
    <submittedName>
        <fullName evidence="2">Excisionase</fullName>
    </submittedName>
</protein>
<reference evidence="2" key="1">
    <citation type="submission" date="2021-08" db="EMBL/GenBank/DDBJ databases">
        <title>Prevotella lacticifex sp. nov., isolated from rumen of cow.</title>
        <authorList>
            <person name="Shinkai T."/>
            <person name="Ikeyama N."/>
            <person name="Kumagai M."/>
            <person name="Ohmori H."/>
            <person name="Sakamoto M."/>
            <person name="Ohkuma M."/>
            <person name="Mitsumori M."/>
        </authorList>
    </citation>
    <scope>NUCLEOTIDE SEQUENCE</scope>
    <source>
        <strain evidence="2">DSM 11371</strain>
    </source>
</reference>